<evidence type="ECO:0000256" key="1">
    <source>
        <dbReference type="ARBA" id="ARBA00004613"/>
    </source>
</evidence>
<dbReference type="Gene3D" id="3.30.429.10">
    <property type="entry name" value="Macrophage Migration Inhibitory Factor"/>
    <property type="match status" value="1"/>
</dbReference>
<proteinExistence type="predicted"/>
<comment type="catalytic activity">
    <reaction evidence="5">
        <text>3-phenylpyruvate = enol-phenylpyruvate</text>
        <dbReference type="Rhea" id="RHEA:17097"/>
        <dbReference type="ChEBI" id="CHEBI:16815"/>
        <dbReference type="ChEBI" id="CHEBI:18005"/>
        <dbReference type="EC" id="5.3.2.1"/>
    </reaction>
</comment>
<evidence type="ECO:0000313" key="12">
    <source>
        <dbReference type="EMBL" id="GCL46906.1"/>
    </source>
</evidence>
<accession>A0A6H9GKI9</accession>
<keyword evidence="2" id="KW-0202">Cytokine</keyword>
<dbReference type="AlphaFoldDB" id="A0A6H9GKI9"/>
<dbReference type="GO" id="GO:0005615">
    <property type="term" value="C:extracellular space"/>
    <property type="evidence" value="ECO:0007669"/>
    <property type="project" value="UniProtKB-KW"/>
</dbReference>
<evidence type="ECO:0000313" key="13">
    <source>
        <dbReference type="Proteomes" id="UP000438874"/>
    </source>
</evidence>
<dbReference type="GO" id="GO:0004167">
    <property type="term" value="F:dopachrome isomerase activity"/>
    <property type="evidence" value="ECO:0007669"/>
    <property type="project" value="UniProtKB-EC"/>
</dbReference>
<dbReference type="GO" id="GO:0005125">
    <property type="term" value="F:cytokine activity"/>
    <property type="evidence" value="ECO:0007669"/>
    <property type="project" value="UniProtKB-KW"/>
</dbReference>
<keyword evidence="4" id="KW-0413">Isomerase</keyword>
<keyword evidence="3" id="KW-0964">Secreted</keyword>
<protein>
    <recommendedName>
        <fullName evidence="11">L-dopachrome isomerase</fullName>
        <ecNumber evidence="8">5.3.2.1</ecNumber>
        <ecNumber evidence="7">5.3.3.12</ecNumber>
    </recommendedName>
    <alternativeName>
        <fullName evidence="9">L-dopachrome tautomerase</fullName>
    </alternativeName>
    <alternativeName>
        <fullName evidence="10">Phenylpyruvate tautomerase</fullName>
    </alternativeName>
</protein>
<evidence type="ECO:0000256" key="7">
    <source>
        <dbReference type="ARBA" id="ARBA00038932"/>
    </source>
</evidence>
<evidence type="ECO:0000256" key="10">
    <source>
        <dbReference type="ARBA" id="ARBA00041912"/>
    </source>
</evidence>
<evidence type="ECO:0000256" key="2">
    <source>
        <dbReference type="ARBA" id="ARBA00022514"/>
    </source>
</evidence>
<evidence type="ECO:0000256" key="8">
    <source>
        <dbReference type="ARBA" id="ARBA00039086"/>
    </source>
</evidence>
<dbReference type="PANTHER" id="PTHR11954">
    <property type="entry name" value="D-DOPACHROME DECARBOXYLASE"/>
    <property type="match status" value="1"/>
</dbReference>
<dbReference type="SUPFAM" id="SSF55331">
    <property type="entry name" value="Tautomerase/MIF"/>
    <property type="match status" value="1"/>
</dbReference>
<dbReference type="Proteomes" id="UP000438874">
    <property type="component" value="Unassembled WGS sequence"/>
</dbReference>
<organism evidence="12 13">
    <name type="scientific">Microcystis aeruginosa NIES-3787</name>
    <dbReference type="NCBI Taxonomy" id="2517782"/>
    <lineage>
        <taxon>Bacteria</taxon>
        <taxon>Bacillati</taxon>
        <taxon>Cyanobacteriota</taxon>
        <taxon>Cyanophyceae</taxon>
        <taxon>Oscillatoriophycideae</taxon>
        <taxon>Chroococcales</taxon>
        <taxon>Microcystaceae</taxon>
        <taxon>Microcystis</taxon>
    </lineage>
</organism>
<dbReference type="InterPro" id="IPR001398">
    <property type="entry name" value="Macrophage_inhib_fac"/>
</dbReference>
<dbReference type="EC" id="5.3.2.1" evidence="8"/>
<comment type="caution">
    <text evidence="12">The sequence shown here is derived from an EMBL/GenBank/DDBJ whole genome shotgun (WGS) entry which is preliminary data.</text>
</comment>
<dbReference type="Pfam" id="PF01187">
    <property type="entry name" value="MIF"/>
    <property type="match status" value="1"/>
</dbReference>
<evidence type="ECO:0000256" key="9">
    <source>
        <dbReference type="ARBA" id="ARBA00041631"/>
    </source>
</evidence>
<evidence type="ECO:0000256" key="5">
    <source>
        <dbReference type="ARBA" id="ARBA00036735"/>
    </source>
</evidence>
<dbReference type="InterPro" id="IPR014347">
    <property type="entry name" value="Tautomerase/MIF_sf"/>
</dbReference>
<dbReference type="EMBL" id="BJCH01000028">
    <property type="protein sequence ID" value="GCL46906.1"/>
    <property type="molecule type" value="Genomic_DNA"/>
</dbReference>
<dbReference type="GO" id="GO:0050178">
    <property type="term" value="F:phenylpyruvate tautomerase activity"/>
    <property type="evidence" value="ECO:0007669"/>
    <property type="project" value="UniProtKB-EC"/>
</dbReference>
<evidence type="ECO:0000256" key="6">
    <source>
        <dbReference type="ARBA" id="ARBA00036823"/>
    </source>
</evidence>
<evidence type="ECO:0000256" key="4">
    <source>
        <dbReference type="ARBA" id="ARBA00023235"/>
    </source>
</evidence>
<comment type="catalytic activity">
    <reaction evidence="6">
        <text>L-dopachrome = 5,6-dihydroxyindole-2-carboxylate</text>
        <dbReference type="Rhea" id="RHEA:13041"/>
        <dbReference type="ChEBI" id="CHEBI:16875"/>
        <dbReference type="ChEBI" id="CHEBI:57509"/>
        <dbReference type="EC" id="5.3.3.12"/>
    </reaction>
</comment>
<evidence type="ECO:0000256" key="3">
    <source>
        <dbReference type="ARBA" id="ARBA00022525"/>
    </source>
</evidence>
<evidence type="ECO:0000256" key="11">
    <source>
        <dbReference type="ARBA" id="ARBA00042730"/>
    </source>
</evidence>
<sequence length="144" mass="16492">MPFVRIETNHDFERDVIQNVITQVTEQVHINKGDPKEMILVVVNTKVNVSFGGDYDKPAAVVQLLSLTMSAEVTKKLTESISDILLERFSVPANRMYIFFQEFTQMHLVGWNRKIFSEILGVERLDSPELAQKRAEAQQKNPSK</sequence>
<dbReference type="PANTHER" id="PTHR11954:SF6">
    <property type="entry name" value="MACROPHAGE MIGRATION INHIBITORY FACTOR"/>
    <property type="match status" value="1"/>
</dbReference>
<dbReference type="EC" id="5.3.3.12" evidence="7"/>
<reference evidence="12 13" key="1">
    <citation type="submission" date="2019-02" db="EMBL/GenBank/DDBJ databases">
        <title>Draft genome sequence of Arthrospira platensis NIES-3787.</title>
        <authorList>
            <person name="Yamaguchi H."/>
            <person name="Suzuki S."/>
            <person name="Kawachi M."/>
        </authorList>
    </citation>
    <scope>NUCLEOTIDE SEQUENCE [LARGE SCALE GENOMIC DNA]</scope>
    <source>
        <strain evidence="12 13">NIES-3787</strain>
    </source>
</reference>
<gene>
    <name evidence="12" type="ORF">NIES3787_26060</name>
</gene>
<comment type="subcellular location">
    <subcellularLocation>
        <location evidence="1">Secreted</location>
    </subcellularLocation>
</comment>
<name>A0A6H9GKI9_MICAE</name>